<sequence>MSDNHGFEASIDHATLEIIKHVVQNMDKACLVVERSGKQNCPVNFGALRADIHHEVTTTASEIVGVVGNSLDYAPMVHEGTGIYAKNGRGRKTPWKFKVAAGKYKGWHTTKGQKPQPYLEDAKQQNLSKIRGILAGES</sequence>
<proteinExistence type="predicted"/>
<reference evidence="1" key="1">
    <citation type="submission" date="2019-11" db="EMBL/GenBank/DDBJ databases">
        <authorList>
            <person name="Feng L."/>
        </authorList>
    </citation>
    <scope>NUCLEOTIDE SEQUENCE</scope>
    <source>
        <strain evidence="1">ElimosumLFYP34</strain>
    </source>
</reference>
<gene>
    <name evidence="1" type="ORF">ELLFYP34_00525</name>
</gene>
<protein>
    <recommendedName>
        <fullName evidence="2">HK97 gp10 family phage protein</fullName>
    </recommendedName>
</protein>
<evidence type="ECO:0008006" key="2">
    <source>
        <dbReference type="Google" id="ProtNLM"/>
    </source>
</evidence>
<accession>A0A6N3FPJ9</accession>
<dbReference type="AlphaFoldDB" id="A0A6N3FPJ9"/>
<dbReference type="EMBL" id="CACRTR010000012">
    <property type="protein sequence ID" value="VYU54128.1"/>
    <property type="molecule type" value="Genomic_DNA"/>
</dbReference>
<name>A0A6N3FPJ9_EUBLI</name>
<evidence type="ECO:0000313" key="1">
    <source>
        <dbReference type="EMBL" id="VYU54128.1"/>
    </source>
</evidence>
<organism evidence="1">
    <name type="scientific">Eubacterium limosum</name>
    <dbReference type="NCBI Taxonomy" id="1736"/>
    <lineage>
        <taxon>Bacteria</taxon>
        <taxon>Bacillati</taxon>
        <taxon>Bacillota</taxon>
        <taxon>Clostridia</taxon>
        <taxon>Eubacteriales</taxon>
        <taxon>Eubacteriaceae</taxon>
        <taxon>Eubacterium</taxon>
    </lineage>
</organism>